<feature type="domain" description="N-acetyltransferase" evidence="4">
    <location>
        <begin position="166"/>
        <end position="303"/>
    </location>
</feature>
<dbReference type="InterPro" id="IPR016181">
    <property type="entry name" value="Acyl_CoA_acyltransferase"/>
</dbReference>
<dbReference type="InterPro" id="IPR000182">
    <property type="entry name" value="GNAT_dom"/>
</dbReference>
<evidence type="ECO:0000313" key="6">
    <source>
        <dbReference type="Proteomes" id="UP001165422"/>
    </source>
</evidence>
<evidence type="ECO:0000256" key="2">
    <source>
        <dbReference type="ARBA" id="ARBA00023315"/>
    </source>
</evidence>
<dbReference type="Pfam" id="PF13302">
    <property type="entry name" value="Acetyltransf_3"/>
    <property type="match status" value="1"/>
</dbReference>
<comment type="similarity">
    <text evidence="3">Belongs to the acetyltransferase family. RimJ subfamily.</text>
</comment>
<dbReference type="SUPFAM" id="SSF55729">
    <property type="entry name" value="Acyl-CoA N-acyltransferases (Nat)"/>
    <property type="match status" value="1"/>
</dbReference>
<dbReference type="PROSITE" id="PS51186">
    <property type="entry name" value="GNAT"/>
    <property type="match status" value="1"/>
</dbReference>
<keyword evidence="1" id="KW-0808">Transferase</keyword>
<evidence type="ECO:0000256" key="1">
    <source>
        <dbReference type="ARBA" id="ARBA00022679"/>
    </source>
</evidence>
<dbReference type="PANTHER" id="PTHR43792">
    <property type="entry name" value="GNAT FAMILY, PUTATIVE (AFU_ORTHOLOGUE AFUA_3G00765)-RELATED-RELATED"/>
    <property type="match status" value="1"/>
</dbReference>
<comment type="caution">
    <text evidence="5">The sequence shown here is derived from an EMBL/GenBank/DDBJ whole genome shotgun (WGS) entry which is preliminary data.</text>
</comment>
<reference evidence="5" key="1">
    <citation type="submission" date="2021-11" db="EMBL/GenBank/DDBJ databases">
        <authorList>
            <person name="Qingchun L."/>
            <person name="Dong Z."/>
            <person name="Zongwei Q."/>
            <person name="Jia Z."/>
            <person name="Duotao L."/>
        </authorList>
    </citation>
    <scope>NUCLEOTIDE SEQUENCE</scope>
    <source>
        <strain evidence="5">WLY-B-L2</strain>
    </source>
</reference>
<organism evidence="5 6">
    <name type="scientific">Clostridium aromativorans</name>
    <dbReference type="NCBI Taxonomy" id="2836848"/>
    <lineage>
        <taxon>Bacteria</taxon>
        <taxon>Bacillati</taxon>
        <taxon>Bacillota</taxon>
        <taxon>Clostridia</taxon>
        <taxon>Eubacteriales</taxon>
        <taxon>Clostridiaceae</taxon>
        <taxon>Clostridium</taxon>
    </lineage>
</organism>
<evidence type="ECO:0000313" key="5">
    <source>
        <dbReference type="EMBL" id="MCC9296765.1"/>
    </source>
</evidence>
<protein>
    <submittedName>
        <fullName evidence="5">GNAT family N-acetyltransferase</fullName>
    </submittedName>
</protein>
<proteinExistence type="inferred from homology"/>
<dbReference type="PANTHER" id="PTHR43792:SF8">
    <property type="entry name" value="[RIBOSOMAL PROTEIN US5]-ALANINE N-ACETYLTRANSFERASE"/>
    <property type="match status" value="1"/>
</dbReference>
<evidence type="ECO:0000259" key="4">
    <source>
        <dbReference type="PROSITE" id="PS51186"/>
    </source>
</evidence>
<dbReference type="Gene3D" id="3.40.630.30">
    <property type="match status" value="2"/>
</dbReference>
<name>A0ABS8NCE3_9CLOT</name>
<dbReference type="EMBL" id="JAJJPB010000049">
    <property type="protein sequence ID" value="MCC9296765.1"/>
    <property type="molecule type" value="Genomic_DNA"/>
</dbReference>
<sequence length="313" mass="36168">MLKEQFISIDLVKGSDSEYIIRDNLGITIGRIFIIELSKINKYSMIRIKFYKWGESSYKLLKNTLENFIQILLHKIELGKINIIAHEDINISAFTDLGFELEGIISRSIKADSGYKNEILFGLDLDKTKSMHINRGLHIRGNNIVLSILTPENAVDALNYYVKNQVYLSEFEPEREKSFYTLEVQKRNLIESYKQFLCGKNANFGIFKNKRFIGKIQISNIIIGVLKSAFIGYSIDEDEQGKGYMKEALKLVLDYAFDELELHRVEASTLVDNIKSQRVLKSCGFKELGLNKKYLFVNGKWKDHITFYKINSV</sequence>
<evidence type="ECO:0000256" key="3">
    <source>
        <dbReference type="ARBA" id="ARBA00038502"/>
    </source>
</evidence>
<keyword evidence="2" id="KW-0012">Acyltransferase</keyword>
<dbReference type="RefSeq" id="WP_150358699.1">
    <property type="nucleotide sequence ID" value="NZ_JAJJPB010000049.1"/>
</dbReference>
<dbReference type="Proteomes" id="UP001165422">
    <property type="component" value="Unassembled WGS sequence"/>
</dbReference>
<accession>A0ABS8NCE3</accession>
<dbReference type="InterPro" id="IPR051531">
    <property type="entry name" value="N-acetyltransferase"/>
</dbReference>
<keyword evidence="6" id="KW-1185">Reference proteome</keyword>
<gene>
    <name evidence="5" type="ORF">LN736_18180</name>
</gene>